<feature type="transmembrane region" description="Helical" evidence="5">
    <location>
        <begin position="22"/>
        <end position="40"/>
    </location>
</feature>
<evidence type="ECO:0000313" key="6">
    <source>
        <dbReference type="EMBL" id="KAK4101902.1"/>
    </source>
</evidence>
<proteinExistence type="predicted"/>
<comment type="subcellular location">
    <subcellularLocation>
        <location evidence="1">Membrane</location>
        <topology evidence="1">Multi-pass membrane protein</topology>
    </subcellularLocation>
</comment>
<keyword evidence="4 5" id="KW-0472">Membrane</keyword>
<feature type="non-terminal residue" evidence="6">
    <location>
        <position position="187"/>
    </location>
</feature>
<dbReference type="EMBL" id="MU863633">
    <property type="protein sequence ID" value="KAK4101902.1"/>
    <property type="molecule type" value="Genomic_DNA"/>
</dbReference>
<keyword evidence="2 5" id="KW-0812">Transmembrane</keyword>
<reference evidence="6" key="2">
    <citation type="submission" date="2023-05" db="EMBL/GenBank/DDBJ databases">
        <authorList>
            <consortium name="Lawrence Berkeley National Laboratory"/>
            <person name="Steindorff A."/>
            <person name="Hensen N."/>
            <person name="Bonometti L."/>
            <person name="Westerberg I."/>
            <person name="Brannstrom I.O."/>
            <person name="Guillou S."/>
            <person name="Cros-Aarteil S."/>
            <person name="Calhoun S."/>
            <person name="Haridas S."/>
            <person name="Kuo A."/>
            <person name="Mondo S."/>
            <person name="Pangilinan J."/>
            <person name="Riley R."/>
            <person name="Labutti K."/>
            <person name="Andreopoulos B."/>
            <person name="Lipzen A."/>
            <person name="Chen C."/>
            <person name="Yanf M."/>
            <person name="Daum C."/>
            <person name="Ng V."/>
            <person name="Clum A."/>
            <person name="Ohm R."/>
            <person name="Martin F."/>
            <person name="Silar P."/>
            <person name="Natvig D."/>
            <person name="Lalanne C."/>
            <person name="Gautier V."/>
            <person name="Ament-Velasquez S.L."/>
            <person name="Kruys A."/>
            <person name="Hutchinson M.I."/>
            <person name="Powell A.J."/>
            <person name="Barry K."/>
            <person name="Miller A.N."/>
            <person name="Grigoriev I.V."/>
            <person name="Debuchy R."/>
            <person name="Gladieux P."/>
            <person name="Thoren M.H."/>
            <person name="Johannesson H."/>
        </authorList>
    </citation>
    <scope>NUCLEOTIDE SEQUENCE</scope>
    <source>
        <strain evidence="6">CBS 757.83</strain>
    </source>
</reference>
<accession>A0AAN6Q700</accession>
<dbReference type="InterPro" id="IPR036259">
    <property type="entry name" value="MFS_trans_sf"/>
</dbReference>
<name>A0AAN6Q700_9PEZI</name>
<reference evidence="6" key="1">
    <citation type="journal article" date="2023" name="Mol. Phylogenet. Evol.">
        <title>Genome-scale phylogeny and comparative genomics of the fungal order Sordariales.</title>
        <authorList>
            <person name="Hensen N."/>
            <person name="Bonometti L."/>
            <person name="Westerberg I."/>
            <person name="Brannstrom I.O."/>
            <person name="Guillou S."/>
            <person name="Cros-Aarteil S."/>
            <person name="Calhoun S."/>
            <person name="Haridas S."/>
            <person name="Kuo A."/>
            <person name="Mondo S."/>
            <person name="Pangilinan J."/>
            <person name="Riley R."/>
            <person name="LaButti K."/>
            <person name="Andreopoulos B."/>
            <person name="Lipzen A."/>
            <person name="Chen C."/>
            <person name="Yan M."/>
            <person name="Daum C."/>
            <person name="Ng V."/>
            <person name="Clum A."/>
            <person name="Steindorff A."/>
            <person name="Ohm R.A."/>
            <person name="Martin F."/>
            <person name="Silar P."/>
            <person name="Natvig D.O."/>
            <person name="Lalanne C."/>
            <person name="Gautier V."/>
            <person name="Ament-Velasquez S.L."/>
            <person name="Kruys A."/>
            <person name="Hutchinson M.I."/>
            <person name="Powell A.J."/>
            <person name="Barry K."/>
            <person name="Miller A.N."/>
            <person name="Grigoriev I.V."/>
            <person name="Debuchy R."/>
            <person name="Gladieux P."/>
            <person name="Hiltunen Thoren M."/>
            <person name="Johannesson H."/>
        </authorList>
    </citation>
    <scope>NUCLEOTIDE SEQUENCE</scope>
    <source>
        <strain evidence="6">CBS 757.83</strain>
    </source>
</reference>
<evidence type="ECO:0000256" key="4">
    <source>
        <dbReference type="ARBA" id="ARBA00023136"/>
    </source>
</evidence>
<keyword evidence="3 5" id="KW-1133">Transmembrane helix</keyword>
<organism evidence="6 7">
    <name type="scientific">Parathielavia hyrcaniae</name>
    <dbReference type="NCBI Taxonomy" id="113614"/>
    <lineage>
        <taxon>Eukaryota</taxon>
        <taxon>Fungi</taxon>
        <taxon>Dikarya</taxon>
        <taxon>Ascomycota</taxon>
        <taxon>Pezizomycotina</taxon>
        <taxon>Sordariomycetes</taxon>
        <taxon>Sordariomycetidae</taxon>
        <taxon>Sordariales</taxon>
        <taxon>Chaetomiaceae</taxon>
        <taxon>Parathielavia</taxon>
    </lineage>
</organism>
<dbReference type="GO" id="GO:0016020">
    <property type="term" value="C:membrane"/>
    <property type="evidence" value="ECO:0007669"/>
    <property type="project" value="UniProtKB-SubCell"/>
</dbReference>
<dbReference type="SUPFAM" id="SSF103473">
    <property type="entry name" value="MFS general substrate transporter"/>
    <property type="match status" value="1"/>
</dbReference>
<keyword evidence="7" id="KW-1185">Reference proteome</keyword>
<feature type="transmembrane region" description="Helical" evidence="5">
    <location>
        <begin position="46"/>
        <end position="69"/>
    </location>
</feature>
<dbReference type="PANTHER" id="PTHR23507">
    <property type="entry name" value="ZGC:174356"/>
    <property type="match status" value="1"/>
</dbReference>
<evidence type="ECO:0000256" key="2">
    <source>
        <dbReference type="ARBA" id="ARBA00022692"/>
    </source>
</evidence>
<evidence type="ECO:0000256" key="1">
    <source>
        <dbReference type="ARBA" id="ARBA00004141"/>
    </source>
</evidence>
<dbReference type="Proteomes" id="UP001305647">
    <property type="component" value="Unassembled WGS sequence"/>
</dbReference>
<gene>
    <name evidence="6" type="ORF">N658DRAFT_523558</name>
</gene>
<evidence type="ECO:0000313" key="7">
    <source>
        <dbReference type="Proteomes" id="UP001305647"/>
    </source>
</evidence>
<dbReference type="AlphaFoldDB" id="A0AAN6Q700"/>
<comment type="caution">
    <text evidence="6">The sequence shown here is derived from an EMBL/GenBank/DDBJ whole genome shotgun (WGS) entry which is preliminary data.</text>
</comment>
<dbReference type="GO" id="GO:0022857">
    <property type="term" value="F:transmembrane transporter activity"/>
    <property type="evidence" value="ECO:0007669"/>
    <property type="project" value="TreeGrafter"/>
</dbReference>
<feature type="transmembrane region" description="Helical" evidence="5">
    <location>
        <begin position="114"/>
        <end position="133"/>
    </location>
</feature>
<feature type="transmembrane region" description="Helical" evidence="5">
    <location>
        <begin position="81"/>
        <end position="102"/>
    </location>
</feature>
<sequence length="187" mass="20266">MTIPLVSLADQYGHRVVLRLNLVPRTFLLAWTFAVGYFDALPVNAIVAAPVLSFIGGDCVFNSIVYSLVSDLTDDHVLRATFFGYVNAVSSIFSLQLGPALAAASMGSLLWRPLWIGIVLLLLAIPLISTLAASSARRRLPAPAAGEEDALITRRPSPSLKTTTTRRFRTTLALMANPTHNFLLLMS</sequence>
<evidence type="ECO:0000256" key="5">
    <source>
        <dbReference type="SAM" id="Phobius"/>
    </source>
</evidence>
<evidence type="ECO:0000256" key="3">
    <source>
        <dbReference type="ARBA" id="ARBA00022989"/>
    </source>
</evidence>
<dbReference type="PANTHER" id="PTHR23507:SF8">
    <property type="entry name" value="MFS GENERAL SUBSTRATE TRANSPORTER"/>
    <property type="match status" value="1"/>
</dbReference>
<protein>
    <submittedName>
        <fullName evidence="6">Uncharacterized protein</fullName>
    </submittedName>
</protein>